<evidence type="ECO:0000313" key="4">
    <source>
        <dbReference type="Proteomes" id="UP000297348"/>
    </source>
</evidence>
<reference evidence="3 4" key="1">
    <citation type="submission" date="2018-10" db="EMBL/GenBank/DDBJ databases">
        <title>Lactobacillus sp. R7 and Lactobacillus sp. R19 isolated from fermented mustard green product of Taiwan.</title>
        <authorList>
            <person name="Lin S.-T."/>
        </authorList>
    </citation>
    <scope>NUCLEOTIDE SEQUENCE [LARGE SCALE GENOMIC DNA]</scope>
    <source>
        <strain evidence="3 4">BCRC 81129</strain>
    </source>
</reference>
<organism evidence="3 4">
    <name type="scientific">Levilactobacillus suantsaiihabitans</name>
    <dbReference type="NCBI Taxonomy" id="2487722"/>
    <lineage>
        <taxon>Bacteria</taxon>
        <taxon>Bacillati</taxon>
        <taxon>Bacillota</taxon>
        <taxon>Bacilli</taxon>
        <taxon>Lactobacillales</taxon>
        <taxon>Lactobacillaceae</taxon>
        <taxon>Levilactobacillus</taxon>
    </lineage>
</organism>
<keyword evidence="1" id="KW-0863">Zinc-finger</keyword>
<name>A0A4Z0JEL0_9LACO</name>
<keyword evidence="1" id="KW-0479">Metal-binding</keyword>
<dbReference type="AlphaFoldDB" id="A0A4Z0JEL0"/>
<feature type="domain" description="SWIM-type" evidence="2">
    <location>
        <begin position="47"/>
        <end position="85"/>
    </location>
</feature>
<dbReference type="EMBL" id="RKLX01000001">
    <property type="protein sequence ID" value="TGD20469.1"/>
    <property type="molecule type" value="Genomic_DNA"/>
</dbReference>
<dbReference type="GO" id="GO:0008270">
    <property type="term" value="F:zinc ion binding"/>
    <property type="evidence" value="ECO:0007669"/>
    <property type="project" value="UniProtKB-KW"/>
</dbReference>
<evidence type="ECO:0000259" key="2">
    <source>
        <dbReference type="PROSITE" id="PS50966"/>
    </source>
</evidence>
<dbReference type="PROSITE" id="PS50966">
    <property type="entry name" value="ZF_SWIM"/>
    <property type="match status" value="1"/>
</dbReference>
<comment type="caution">
    <text evidence="3">The sequence shown here is derived from an EMBL/GenBank/DDBJ whole genome shotgun (WGS) entry which is preliminary data.</text>
</comment>
<protein>
    <recommendedName>
        <fullName evidence="2">SWIM-type domain-containing protein</fullName>
    </recommendedName>
</protein>
<sequence>MGTVDWETLFEPQIIKRGWDYYQQDLVTNFRHRDGQITATVLGSKRYQVTLDVDGERLLAGSCTCPYAAGDRYCKHMAAVLFMADDVAANTPDETTVAALLKRATDQQVRDFLAQMMQVDPGLMPQFAQQLGRDPHKPGTDLSDYQHQLDQVMLKYTGGTYFVDYPQGDALTTAIGDFLAQTVRRLLAAKQVKLAVEVVNQVALSIAELVFDDGLEDETMWLVDACVHAWRRVLKSADYRVKKAAFDWFLADVLRLGVVATDALTVMFDTFLEPDFLQEKVDWTAHQLTIVPQIQDRRERQRQRNRWVKLHLLAMQQLKLPPAKIERFCVGYLSTKQARLAYVALRLDQQDYATAVRQLILGQQAASSWDRADFSDPLRQLYRQLAQTVTLELQRSLLVLSYSLGDTGFYQALKRQCAPEQWPQRRQYLLAGLPQGTDWLPLLAVDQSTPDLLAGVLARPGLQAVQAYQRFLLPQFAPQLVEKYVQELYQAAQSAKSRTQYHQLVAWLTDLVKLPGGRPAANQVARDWRQRYHRRSAMMDELNVYF</sequence>
<accession>A0A4Z0JEL0</accession>
<dbReference type="OrthoDB" id="9760715at2"/>
<gene>
    <name evidence="3" type="ORF">EGT51_01590</name>
</gene>
<proteinExistence type="predicted"/>
<evidence type="ECO:0000313" key="3">
    <source>
        <dbReference type="EMBL" id="TGD20469.1"/>
    </source>
</evidence>
<keyword evidence="4" id="KW-1185">Reference proteome</keyword>
<dbReference type="Proteomes" id="UP000297348">
    <property type="component" value="Unassembled WGS sequence"/>
</dbReference>
<dbReference type="Pfam" id="PF04434">
    <property type="entry name" value="SWIM"/>
    <property type="match status" value="1"/>
</dbReference>
<keyword evidence="1" id="KW-0862">Zinc</keyword>
<dbReference type="InterPro" id="IPR007527">
    <property type="entry name" value="Znf_SWIM"/>
</dbReference>
<evidence type="ECO:0000256" key="1">
    <source>
        <dbReference type="PROSITE-ProRule" id="PRU00325"/>
    </source>
</evidence>